<dbReference type="Proteomes" id="UP000887561">
    <property type="component" value="Unplaced"/>
</dbReference>
<dbReference type="WBParaSite" id="scaffold5761_cov179.g9957">
    <property type="protein sequence ID" value="scaffold5761_cov179.g9957"/>
    <property type="gene ID" value="scaffold5761_cov179.g9957"/>
</dbReference>
<accession>A0A915MZ72</accession>
<evidence type="ECO:0000259" key="5">
    <source>
        <dbReference type="PROSITE" id="PS50089"/>
    </source>
</evidence>
<dbReference type="Gene3D" id="3.30.40.10">
    <property type="entry name" value="Zinc/RING finger domain, C3HC4 (zinc finger)"/>
    <property type="match status" value="1"/>
</dbReference>
<dbReference type="InterPro" id="IPR013083">
    <property type="entry name" value="Znf_RING/FYVE/PHD"/>
</dbReference>
<dbReference type="InterPro" id="IPR001841">
    <property type="entry name" value="Znf_RING"/>
</dbReference>
<dbReference type="Pfam" id="PF13639">
    <property type="entry name" value="zf-RING_2"/>
    <property type="match status" value="1"/>
</dbReference>
<evidence type="ECO:0000256" key="2">
    <source>
        <dbReference type="ARBA" id="ARBA00022771"/>
    </source>
</evidence>
<evidence type="ECO:0000256" key="1">
    <source>
        <dbReference type="ARBA" id="ARBA00022723"/>
    </source>
</evidence>
<protein>
    <submittedName>
        <fullName evidence="7">RING-type domain-containing protein</fullName>
    </submittedName>
</protein>
<keyword evidence="3" id="KW-0862">Zinc</keyword>
<dbReference type="PANTHER" id="PTHR45931">
    <property type="entry name" value="SI:CH211-59O9.10"/>
    <property type="match status" value="1"/>
</dbReference>
<organism evidence="6 7">
    <name type="scientific">Meloidogyne javanica</name>
    <name type="common">Root-knot nematode worm</name>
    <dbReference type="NCBI Taxonomy" id="6303"/>
    <lineage>
        <taxon>Eukaryota</taxon>
        <taxon>Metazoa</taxon>
        <taxon>Ecdysozoa</taxon>
        <taxon>Nematoda</taxon>
        <taxon>Chromadorea</taxon>
        <taxon>Rhabditida</taxon>
        <taxon>Tylenchina</taxon>
        <taxon>Tylenchomorpha</taxon>
        <taxon>Tylenchoidea</taxon>
        <taxon>Meloidogynidae</taxon>
        <taxon>Meloidogyninae</taxon>
        <taxon>Meloidogyne</taxon>
        <taxon>Meloidogyne incognita group</taxon>
    </lineage>
</organism>
<keyword evidence="6" id="KW-1185">Reference proteome</keyword>
<dbReference type="PROSITE" id="PS50089">
    <property type="entry name" value="ZF_RING_2"/>
    <property type="match status" value="1"/>
</dbReference>
<dbReference type="GO" id="GO:0005634">
    <property type="term" value="C:nucleus"/>
    <property type="evidence" value="ECO:0007669"/>
    <property type="project" value="TreeGrafter"/>
</dbReference>
<evidence type="ECO:0000256" key="4">
    <source>
        <dbReference type="PROSITE-ProRule" id="PRU00175"/>
    </source>
</evidence>
<feature type="domain" description="RING-type" evidence="5">
    <location>
        <begin position="137"/>
        <end position="180"/>
    </location>
</feature>
<proteinExistence type="predicted"/>
<dbReference type="GO" id="GO:0061630">
    <property type="term" value="F:ubiquitin protein ligase activity"/>
    <property type="evidence" value="ECO:0007669"/>
    <property type="project" value="TreeGrafter"/>
</dbReference>
<dbReference type="GO" id="GO:0008270">
    <property type="term" value="F:zinc ion binding"/>
    <property type="evidence" value="ECO:0007669"/>
    <property type="project" value="UniProtKB-KW"/>
</dbReference>
<keyword evidence="2 4" id="KW-0863">Zinc-finger</keyword>
<name>A0A915MZ72_MELJA</name>
<keyword evidence="1" id="KW-0479">Metal-binding</keyword>
<dbReference type="AlphaFoldDB" id="A0A915MZ72"/>
<evidence type="ECO:0000313" key="6">
    <source>
        <dbReference type="Proteomes" id="UP000887561"/>
    </source>
</evidence>
<dbReference type="SUPFAM" id="SSF57850">
    <property type="entry name" value="RING/U-box"/>
    <property type="match status" value="1"/>
</dbReference>
<sequence>MTSQSTAPSLDEILNGCSNKSDEFKNYYIIKNRYSISNNEELHVFRWNLANKNPLEELSFKENTEEFIQLDRCNLIFKIESCYEKDADGTKVFNFSKLYKRFDSSQLFLEHFPTNILKKEEITRITEQFLYLRDMKCDACLEDFKIGENVIKLDCKHIFHKECLKDWLIAGKNNNCPFCQYKLTEAELYKTRLNLTIEGKGEENSTTVKP</sequence>
<evidence type="ECO:0000313" key="7">
    <source>
        <dbReference type="WBParaSite" id="scaffold5761_cov179.g9957"/>
    </source>
</evidence>
<dbReference type="GO" id="GO:0006511">
    <property type="term" value="P:ubiquitin-dependent protein catabolic process"/>
    <property type="evidence" value="ECO:0007669"/>
    <property type="project" value="TreeGrafter"/>
</dbReference>
<evidence type="ECO:0000256" key="3">
    <source>
        <dbReference type="ARBA" id="ARBA00022833"/>
    </source>
</evidence>
<dbReference type="InterPro" id="IPR051834">
    <property type="entry name" value="RING_finger_E3_ligase"/>
</dbReference>
<dbReference type="SMART" id="SM00184">
    <property type="entry name" value="RING"/>
    <property type="match status" value="1"/>
</dbReference>
<dbReference type="PANTHER" id="PTHR45931:SF16">
    <property type="entry name" value="RING_U-BOX SUPERFAMILY PROTEIN"/>
    <property type="match status" value="1"/>
</dbReference>
<reference evidence="7" key="1">
    <citation type="submission" date="2022-11" db="UniProtKB">
        <authorList>
            <consortium name="WormBaseParasite"/>
        </authorList>
    </citation>
    <scope>IDENTIFICATION</scope>
</reference>